<feature type="region of interest" description="Disordered" evidence="2">
    <location>
        <begin position="524"/>
        <end position="544"/>
    </location>
</feature>
<evidence type="ECO:0000256" key="2">
    <source>
        <dbReference type="SAM" id="MobiDB-lite"/>
    </source>
</evidence>
<sequence length="544" mass="61450">MVSYAQALDPRMFRNTISAADRNVVTQLLRNAETEMKGYQTEISRLKTLIYSLESKRDALKKNADRYQSLLSPIRRMPPEILLSIFKFACNENELHYQYELPEVVVLSMVCGGWREMTISTPALWSNLEITFTSDKSKNRFLHNWTKIFMKRSSHSPLDIALNFPSYHLSPKGLRPLDTLVRDCGRWRNMSVFLSPPFFPNSSFDPIRAKVPLLQSLEFRDDSEETSTEMMPPLRCLSVAPSLHTLRISPNLLDPDELTIPWNQIRVLSLHNVHSIDAMAFLEKCSSVVALELFHVGQGHPLVGHMVSDTITSLSLVNIIEEEDVDDFLAYTTLPNLTHLRINAVDDDDVESIWRDWDTDALTEFLDRSACNLTVFHLTRAPVDDDQILSVLKLMPALQCLHIEETPDDDDRIITQAFLEGLTVDPGCSSLLYPTITPLVPDLAELKLDISADLWEDGAAVQEAFLKMLSSRWLPGDSSPTTEVPTVCLQTVEIVVSSKESLQVLEPLNCFKDAGMCLRMRYHHDSDGSDSESGSSDSESDDDD</sequence>
<dbReference type="EMBL" id="JBBXMP010000006">
    <property type="protein sequence ID" value="KAL0070426.1"/>
    <property type="molecule type" value="Genomic_DNA"/>
</dbReference>
<dbReference type="Gene3D" id="1.20.1280.50">
    <property type="match status" value="1"/>
</dbReference>
<organism evidence="3 4">
    <name type="scientific">Marasmius tenuissimus</name>
    <dbReference type="NCBI Taxonomy" id="585030"/>
    <lineage>
        <taxon>Eukaryota</taxon>
        <taxon>Fungi</taxon>
        <taxon>Dikarya</taxon>
        <taxon>Basidiomycota</taxon>
        <taxon>Agaricomycotina</taxon>
        <taxon>Agaricomycetes</taxon>
        <taxon>Agaricomycetidae</taxon>
        <taxon>Agaricales</taxon>
        <taxon>Marasmiineae</taxon>
        <taxon>Marasmiaceae</taxon>
        <taxon>Marasmius</taxon>
    </lineage>
</organism>
<dbReference type="SUPFAM" id="SSF52047">
    <property type="entry name" value="RNI-like"/>
    <property type="match status" value="1"/>
</dbReference>
<dbReference type="SUPFAM" id="SSF81383">
    <property type="entry name" value="F-box domain"/>
    <property type="match status" value="1"/>
</dbReference>
<dbReference type="Gene3D" id="3.80.10.10">
    <property type="entry name" value="Ribonuclease Inhibitor"/>
    <property type="match status" value="1"/>
</dbReference>
<keyword evidence="1" id="KW-0175">Coiled coil</keyword>
<evidence type="ECO:0008006" key="5">
    <source>
        <dbReference type="Google" id="ProtNLM"/>
    </source>
</evidence>
<name>A0ABR3AAN3_9AGAR</name>
<evidence type="ECO:0000256" key="1">
    <source>
        <dbReference type="SAM" id="Coils"/>
    </source>
</evidence>
<comment type="caution">
    <text evidence="3">The sequence shown here is derived from an EMBL/GenBank/DDBJ whole genome shotgun (WGS) entry which is preliminary data.</text>
</comment>
<dbReference type="InterPro" id="IPR036047">
    <property type="entry name" value="F-box-like_dom_sf"/>
</dbReference>
<protein>
    <recommendedName>
        <fullName evidence="5">F-box domain-containing protein</fullName>
    </recommendedName>
</protein>
<feature type="coiled-coil region" evidence="1">
    <location>
        <begin position="22"/>
        <end position="49"/>
    </location>
</feature>
<evidence type="ECO:0000313" key="4">
    <source>
        <dbReference type="Proteomes" id="UP001437256"/>
    </source>
</evidence>
<dbReference type="InterPro" id="IPR032675">
    <property type="entry name" value="LRR_dom_sf"/>
</dbReference>
<gene>
    <name evidence="3" type="ORF">AAF712_002257</name>
</gene>
<evidence type="ECO:0000313" key="3">
    <source>
        <dbReference type="EMBL" id="KAL0070426.1"/>
    </source>
</evidence>
<reference evidence="3 4" key="1">
    <citation type="submission" date="2024-05" db="EMBL/GenBank/DDBJ databases">
        <title>A draft genome resource for the thread blight pathogen Marasmius tenuissimus strain MS-2.</title>
        <authorList>
            <person name="Yulfo-Soto G.E."/>
            <person name="Baruah I.K."/>
            <person name="Amoako-Attah I."/>
            <person name="Bukari Y."/>
            <person name="Meinhardt L.W."/>
            <person name="Bailey B.A."/>
            <person name="Cohen S.P."/>
        </authorList>
    </citation>
    <scope>NUCLEOTIDE SEQUENCE [LARGE SCALE GENOMIC DNA]</scope>
    <source>
        <strain evidence="3 4">MS-2</strain>
    </source>
</reference>
<dbReference type="Proteomes" id="UP001437256">
    <property type="component" value="Unassembled WGS sequence"/>
</dbReference>
<accession>A0ABR3AAN3</accession>
<proteinExistence type="predicted"/>
<keyword evidence="4" id="KW-1185">Reference proteome</keyword>